<name>A0ACC2BFK7_DIPCM</name>
<dbReference type="Proteomes" id="UP001162992">
    <property type="component" value="Chromosome 15"/>
</dbReference>
<evidence type="ECO:0000313" key="1">
    <source>
        <dbReference type="EMBL" id="KAJ7528536.1"/>
    </source>
</evidence>
<reference evidence="2" key="1">
    <citation type="journal article" date="2024" name="Proc. Natl. Acad. Sci. U.S.A.">
        <title>Extraordinary preservation of gene collinearity over three hundred million years revealed in homosporous lycophytes.</title>
        <authorList>
            <person name="Li C."/>
            <person name="Wickell D."/>
            <person name="Kuo L.Y."/>
            <person name="Chen X."/>
            <person name="Nie B."/>
            <person name="Liao X."/>
            <person name="Peng D."/>
            <person name="Ji J."/>
            <person name="Jenkins J."/>
            <person name="Williams M."/>
            <person name="Shu S."/>
            <person name="Plott C."/>
            <person name="Barry K."/>
            <person name="Rajasekar S."/>
            <person name="Grimwood J."/>
            <person name="Han X."/>
            <person name="Sun S."/>
            <person name="Hou Z."/>
            <person name="He W."/>
            <person name="Dai G."/>
            <person name="Sun C."/>
            <person name="Schmutz J."/>
            <person name="Leebens-Mack J.H."/>
            <person name="Li F.W."/>
            <person name="Wang L."/>
        </authorList>
    </citation>
    <scope>NUCLEOTIDE SEQUENCE [LARGE SCALE GENOMIC DNA]</scope>
    <source>
        <strain evidence="2">cv. PW_Plant_1</strain>
    </source>
</reference>
<gene>
    <name evidence="1" type="ORF">O6H91_15G007200</name>
</gene>
<accession>A0ACC2BFK7</accession>
<keyword evidence="2" id="KW-1185">Reference proteome</keyword>
<sequence>MAFGRNLRHDKRLPSRYLTGTICVFVAFFLIAVWVLRSPSEFPREADNDLATANVPSKNSPPSTLAKNAEDAVEDADVEKDSAVTKDGQESSEKKTDTLEDDKGEEGDLERTKNGQEPSEEKDDSERLKFDNSDDNAEGKNIDQEIEKDHTNKDAEAEQIKNQQEQSSEEKYGSDDKNKNQQDSSSEKSSEESKSDVFETLPSVAQSELTTENNESSATWITQATESRDEQRLNNTKDNEDQQPIEESNKSDEQRLNNTKDNEDQQPIEDSNKSEDVMQHETEDSPKSDSNDLEKTTREGTVENSVQYKWKLCKWNGAVDYIPCLENKKAIKSLKSKKHFEHRERHCPTEEELTTCLVPLPDGYKLPIRWPKSRDEIWFNNVPHPKLVSYKQDQNWMTRSEDRLLFPGGGTQFKDGALFYINYTEEVLPDISWGKHTRVVLDIGCGVASFGGYLFDKDVLTMSFAPNDEHEAQVQLALERGIPAFLSVMGTQRLVFPSNVYDVAHCARCRVHWHTEGARLLLEINRVLRPGGYFVWSATPVYRTEREEVYVWREVETAASGMCWKLVVKTTNIQTGVGVAIFQKPKDNRCFEERTKNEPPFCEKDDNPDAAWYVRMRSCLHKIPDSNSIHGIEWPRDWPMRLEEPPTWLSAVPKGLYGKQAAAEFQSDNEHWKHIIEKSYLRGLGIKWEEIRNVLDMKAGYGGFAAALAGLPIWVMNVIPVDEPDTLPIIFDRGLIGLYHDWCESFSTYPRTYDLLHVDHLFLKLSRRCSIMKTLVEIDRILRPEGWIIFRDRTEIFDQIEPIAKSLHWDIHVSYKQEHEQLLVAQKTMWRPIQLKVKSQDRSLYPVFTRKQNACGGLVI</sequence>
<dbReference type="EMBL" id="CM055106">
    <property type="protein sequence ID" value="KAJ7528536.1"/>
    <property type="molecule type" value="Genomic_DNA"/>
</dbReference>
<organism evidence="1 2">
    <name type="scientific">Diphasiastrum complanatum</name>
    <name type="common">Issler's clubmoss</name>
    <name type="synonym">Lycopodium complanatum</name>
    <dbReference type="NCBI Taxonomy" id="34168"/>
    <lineage>
        <taxon>Eukaryota</taxon>
        <taxon>Viridiplantae</taxon>
        <taxon>Streptophyta</taxon>
        <taxon>Embryophyta</taxon>
        <taxon>Tracheophyta</taxon>
        <taxon>Lycopodiopsida</taxon>
        <taxon>Lycopodiales</taxon>
        <taxon>Lycopodiaceae</taxon>
        <taxon>Lycopodioideae</taxon>
        <taxon>Diphasiastrum</taxon>
    </lineage>
</organism>
<comment type="caution">
    <text evidence="1">The sequence shown here is derived from an EMBL/GenBank/DDBJ whole genome shotgun (WGS) entry which is preliminary data.</text>
</comment>
<evidence type="ECO:0000313" key="2">
    <source>
        <dbReference type="Proteomes" id="UP001162992"/>
    </source>
</evidence>
<proteinExistence type="predicted"/>
<protein>
    <submittedName>
        <fullName evidence="1">Uncharacterized protein</fullName>
    </submittedName>
</protein>